<dbReference type="RefSeq" id="WP_150479622.1">
    <property type="nucleotide sequence ID" value="NZ_BMTB01000010.1"/>
</dbReference>
<dbReference type="AlphaFoldDB" id="A0A5J6HXY6"/>
<protein>
    <submittedName>
        <fullName evidence="2">Uncharacterized protein</fullName>
    </submittedName>
</protein>
<dbReference type="EMBL" id="CP023694">
    <property type="protein sequence ID" value="QEV24002.1"/>
    <property type="molecule type" value="Genomic_DNA"/>
</dbReference>
<feature type="coiled-coil region" evidence="1">
    <location>
        <begin position="15"/>
        <end position="91"/>
    </location>
</feature>
<keyword evidence="1" id="KW-0175">Coiled coil</keyword>
<accession>A0A5J6HXY6</accession>
<gene>
    <name evidence="2" type="ORF">CP976_07470</name>
</gene>
<sequence>MTITDLIPALKGHGRRRAVDEVERLREREQQLETALGAAGDEVALLRWDLTVAHEQLVETQELVVTQLANLDDLRAENDQLAEENTALKTRFGAQLAAEANAHRITVPRGVRPIDGPEDQATEPIDVRPLWDALDIRPVTDPGRIA</sequence>
<evidence type="ECO:0000256" key="1">
    <source>
        <dbReference type="SAM" id="Coils"/>
    </source>
</evidence>
<dbReference type="KEGG" id="scoe:CP976_07470"/>
<evidence type="ECO:0000313" key="3">
    <source>
        <dbReference type="Proteomes" id="UP000326598"/>
    </source>
</evidence>
<reference evidence="2 3" key="1">
    <citation type="submission" date="2017-09" db="EMBL/GenBank/DDBJ databases">
        <authorList>
            <person name="Lee N."/>
            <person name="Cho B.-K."/>
        </authorList>
    </citation>
    <scope>NUCLEOTIDE SEQUENCE [LARGE SCALE GENOMIC DNA]</scope>
    <source>
        <strain evidence="2 3">ATCC 13740</strain>
    </source>
</reference>
<name>A0A5J6HXY6_STRC4</name>
<dbReference type="Proteomes" id="UP000326598">
    <property type="component" value="Chromosome"/>
</dbReference>
<organism evidence="2 3">
    <name type="scientific">Streptomyces coeruleorubidus</name>
    <dbReference type="NCBI Taxonomy" id="116188"/>
    <lineage>
        <taxon>Bacteria</taxon>
        <taxon>Bacillati</taxon>
        <taxon>Actinomycetota</taxon>
        <taxon>Actinomycetes</taxon>
        <taxon>Kitasatosporales</taxon>
        <taxon>Streptomycetaceae</taxon>
        <taxon>Streptomyces</taxon>
    </lineage>
</organism>
<proteinExistence type="predicted"/>
<evidence type="ECO:0000313" key="2">
    <source>
        <dbReference type="EMBL" id="QEV24002.1"/>
    </source>
</evidence>
<dbReference type="GeneID" id="91415922"/>